<evidence type="ECO:0000256" key="1">
    <source>
        <dbReference type="ARBA" id="ARBA00004141"/>
    </source>
</evidence>
<comment type="subcellular location">
    <subcellularLocation>
        <location evidence="1">Membrane</location>
        <topology evidence="1">Multi-pass membrane protein</topology>
    </subcellularLocation>
</comment>
<evidence type="ECO:0008006" key="9">
    <source>
        <dbReference type="Google" id="ProtNLM"/>
    </source>
</evidence>
<feature type="transmembrane region" description="Helical" evidence="7">
    <location>
        <begin position="529"/>
        <end position="548"/>
    </location>
</feature>
<dbReference type="Pfam" id="PF03092">
    <property type="entry name" value="BT1"/>
    <property type="match status" value="1"/>
</dbReference>
<feature type="transmembrane region" description="Helical" evidence="7">
    <location>
        <begin position="347"/>
        <end position="369"/>
    </location>
</feature>
<evidence type="ECO:0000256" key="6">
    <source>
        <dbReference type="ARBA" id="ARBA00023136"/>
    </source>
</evidence>
<feature type="transmembrane region" description="Helical" evidence="7">
    <location>
        <begin position="381"/>
        <end position="406"/>
    </location>
</feature>
<feature type="transmembrane region" description="Helical" evidence="7">
    <location>
        <begin position="487"/>
        <end position="509"/>
    </location>
</feature>
<dbReference type="AlphaFoldDB" id="A0A7S4PSH6"/>
<feature type="transmembrane region" description="Helical" evidence="7">
    <location>
        <begin position="449"/>
        <end position="467"/>
    </location>
</feature>
<dbReference type="PANTHER" id="PTHR31585">
    <property type="entry name" value="FOLATE-BIOPTERIN TRANSPORTER 1, CHLOROPLASTIC"/>
    <property type="match status" value="1"/>
</dbReference>
<dbReference type="EMBL" id="HBNR01001240">
    <property type="protein sequence ID" value="CAE4561267.1"/>
    <property type="molecule type" value="Transcribed_RNA"/>
</dbReference>
<accession>A0A7S4PSH6</accession>
<evidence type="ECO:0000313" key="8">
    <source>
        <dbReference type="EMBL" id="CAE4561267.1"/>
    </source>
</evidence>
<keyword evidence="4 7" id="KW-0812">Transmembrane</keyword>
<feature type="transmembrane region" description="Helical" evidence="7">
    <location>
        <begin position="418"/>
        <end position="437"/>
    </location>
</feature>
<dbReference type="Gene3D" id="1.20.1250.20">
    <property type="entry name" value="MFS general substrate transporter like domains"/>
    <property type="match status" value="1"/>
</dbReference>
<keyword evidence="3" id="KW-0813">Transport</keyword>
<feature type="transmembrane region" description="Helical" evidence="7">
    <location>
        <begin position="156"/>
        <end position="177"/>
    </location>
</feature>
<keyword evidence="6 7" id="KW-0472">Membrane</keyword>
<organism evidence="8">
    <name type="scientific">Alexandrium monilatum</name>
    <dbReference type="NCBI Taxonomy" id="311494"/>
    <lineage>
        <taxon>Eukaryota</taxon>
        <taxon>Sar</taxon>
        <taxon>Alveolata</taxon>
        <taxon>Dinophyceae</taxon>
        <taxon>Gonyaulacales</taxon>
        <taxon>Pyrocystaceae</taxon>
        <taxon>Alexandrium</taxon>
    </lineage>
</organism>
<protein>
    <recommendedName>
        <fullName evidence="9">Folate/biopterin transporter</fullName>
    </recommendedName>
</protein>
<evidence type="ECO:0000256" key="5">
    <source>
        <dbReference type="ARBA" id="ARBA00022989"/>
    </source>
</evidence>
<gene>
    <name evidence="8" type="ORF">AMON00008_LOCUS886</name>
</gene>
<reference evidence="8" key="1">
    <citation type="submission" date="2021-01" db="EMBL/GenBank/DDBJ databases">
        <authorList>
            <person name="Corre E."/>
            <person name="Pelletier E."/>
            <person name="Niang G."/>
            <person name="Scheremetjew M."/>
            <person name="Finn R."/>
            <person name="Kale V."/>
            <person name="Holt S."/>
            <person name="Cochrane G."/>
            <person name="Meng A."/>
            <person name="Brown T."/>
            <person name="Cohen L."/>
        </authorList>
    </citation>
    <scope>NUCLEOTIDE SEQUENCE</scope>
    <source>
        <strain evidence="8">CCMP3105</strain>
    </source>
</reference>
<proteinExistence type="inferred from homology"/>
<evidence type="ECO:0000256" key="3">
    <source>
        <dbReference type="ARBA" id="ARBA00022448"/>
    </source>
</evidence>
<dbReference type="GO" id="GO:0016020">
    <property type="term" value="C:membrane"/>
    <property type="evidence" value="ECO:0007669"/>
    <property type="project" value="UniProtKB-SubCell"/>
</dbReference>
<keyword evidence="5 7" id="KW-1133">Transmembrane helix</keyword>
<sequence length="582" mass="61600">MLVHASHSSGAQRMQGPLGAIELSRQEAPVSVSKTGYDDDDSVIGDRCWELHFDGEGPTLPGEPCGLCGLTGWLRRLNSHIGHRLLTLLIAVQHLQKGAANTLAWKANAYLYKQYHLPAQQVQILGAVVGLPWVLKPVVGLLSDVCPIGGRRKAPYMAAASVLGVGACLAVGLLPLAETPVQVLVGCLFLFQNQVTTTDLLTEALWAARLRASPASGPDLLTFVFAGCQVGCLASVLASGFVIEYLGAQSAFVLAAALACGVMYPLARGYVEEPLLTAAEAAEIRRKFWAQREACALAFVMLIGAGCICVSSLLTSDAAVSAAVCCGAAGVVLVTSSLVLSPVIASFAAFSLVQSSMSLSVHGPVFYFMTDTPEEYPEGPHFSAVFFNTVLGCVSGLCSLLGFYTYHACSARVSYRSLLVAANVALSLLHLLDLLLFSRANLRLGLPDHLFVIGGAVMGPVISQWHWMPQAALFSSLCPKDMEATMFSLIVGCHNLGVGVAASVGSLLLHALDCNPRGAPGDSEQFRHLWIASGVSSLLPMVCVLLLFRLVPEGRQGEPLEAEGGLDATTGSLWRRSVQHME</sequence>
<evidence type="ECO:0000256" key="7">
    <source>
        <dbReference type="SAM" id="Phobius"/>
    </source>
</evidence>
<dbReference type="SUPFAM" id="SSF103473">
    <property type="entry name" value="MFS general substrate transporter"/>
    <property type="match status" value="1"/>
</dbReference>
<feature type="transmembrane region" description="Helical" evidence="7">
    <location>
        <begin position="294"/>
        <end position="314"/>
    </location>
</feature>
<feature type="transmembrane region" description="Helical" evidence="7">
    <location>
        <begin position="320"/>
        <end position="340"/>
    </location>
</feature>
<feature type="transmembrane region" description="Helical" evidence="7">
    <location>
        <begin position="220"/>
        <end position="243"/>
    </location>
</feature>
<evidence type="ECO:0000256" key="4">
    <source>
        <dbReference type="ARBA" id="ARBA00022692"/>
    </source>
</evidence>
<dbReference type="InterPro" id="IPR039309">
    <property type="entry name" value="BT1"/>
</dbReference>
<dbReference type="InterPro" id="IPR036259">
    <property type="entry name" value="MFS_trans_sf"/>
</dbReference>
<name>A0A7S4PSH6_9DINO</name>
<evidence type="ECO:0000256" key="2">
    <source>
        <dbReference type="ARBA" id="ARBA00007015"/>
    </source>
</evidence>
<dbReference type="PANTHER" id="PTHR31585:SF51">
    <property type="entry name" value="TRANSPORTER, PUTATIVE-RELATED"/>
    <property type="match status" value="1"/>
</dbReference>
<comment type="similarity">
    <text evidence="2">Belongs to the major facilitator superfamily. Folate-biopterin transporter (TC 2.A.71) family.</text>
</comment>